<comment type="caution">
    <text evidence="2">The sequence shown here is derived from an EMBL/GenBank/DDBJ whole genome shotgun (WGS) entry which is preliminary data.</text>
</comment>
<name>A0A4R6V413_9ACTN</name>
<organism evidence="2 3">
    <name type="scientific">Actinorugispora endophytica</name>
    <dbReference type="NCBI Taxonomy" id="1605990"/>
    <lineage>
        <taxon>Bacteria</taxon>
        <taxon>Bacillati</taxon>
        <taxon>Actinomycetota</taxon>
        <taxon>Actinomycetes</taxon>
        <taxon>Streptosporangiales</taxon>
        <taxon>Nocardiopsidaceae</taxon>
        <taxon>Actinorugispora</taxon>
    </lineage>
</organism>
<accession>A0A4R6V413</accession>
<reference evidence="2 3" key="1">
    <citation type="submission" date="2019-03" db="EMBL/GenBank/DDBJ databases">
        <title>Genomic Encyclopedia of Type Strains, Phase IV (KMG-IV): sequencing the most valuable type-strain genomes for metagenomic binning, comparative biology and taxonomic classification.</title>
        <authorList>
            <person name="Goeker M."/>
        </authorList>
    </citation>
    <scope>NUCLEOTIDE SEQUENCE [LARGE SCALE GENOMIC DNA]</scope>
    <source>
        <strain evidence="2 3">DSM 46770</strain>
    </source>
</reference>
<protein>
    <submittedName>
        <fullName evidence="2">Uncharacterized protein</fullName>
    </submittedName>
</protein>
<keyword evidence="3" id="KW-1185">Reference proteome</keyword>
<dbReference type="Proteomes" id="UP000295281">
    <property type="component" value="Unassembled WGS sequence"/>
</dbReference>
<evidence type="ECO:0000313" key="3">
    <source>
        <dbReference type="Proteomes" id="UP000295281"/>
    </source>
</evidence>
<sequence length="67" mass="7566">MSNGRHIKARSLSTEPIATDEARKLLTEEMERLGARSAVDAARRSAPRDTEHRSASSARRRSPDRHR</sequence>
<evidence type="ECO:0000256" key="1">
    <source>
        <dbReference type="SAM" id="MobiDB-lite"/>
    </source>
</evidence>
<evidence type="ECO:0000313" key="2">
    <source>
        <dbReference type="EMBL" id="TDQ53468.1"/>
    </source>
</evidence>
<feature type="region of interest" description="Disordered" evidence="1">
    <location>
        <begin position="33"/>
        <end position="67"/>
    </location>
</feature>
<proteinExistence type="predicted"/>
<dbReference type="AlphaFoldDB" id="A0A4R6V413"/>
<dbReference type="RefSeq" id="WP_133740972.1">
    <property type="nucleotide sequence ID" value="NZ_SNYN01000004.1"/>
</dbReference>
<feature type="compositionally biased region" description="Basic and acidic residues" evidence="1">
    <location>
        <begin position="41"/>
        <end position="54"/>
    </location>
</feature>
<feature type="compositionally biased region" description="Basic residues" evidence="1">
    <location>
        <begin position="58"/>
        <end position="67"/>
    </location>
</feature>
<gene>
    <name evidence="2" type="ORF">EV190_104258</name>
</gene>
<dbReference type="EMBL" id="SNYN01000004">
    <property type="protein sequence ID" value="TDQ53468.1"/>
    <property type="molecule type" value="Genomic_DNA"/>
</dbReference>
<feature type="region of interest" description="Disordered" evidence="1">
    <location>
        <begin position="1"/>
        <end position="20"/>
    </location>
</feature>